<feature type="compositionally biased region" description="Polar residues" evidence="1">
    <location>
        <begin position="1"/>
        <end position="28"/>
    </location>
</feature>
<accession>A0A1J6KN48</accession>
<reference evidence="2" key="1">
    <citation type="submission" date="2016-11" db="EMBL/GenBank/DDBJ databases">
        <title>The genome of Nicotiana attenuata.</title>
        <authorList>
            <person name="Xu S."/>
            <person name="Brockmoeller T."/>
            <person name="Gaquerel E."/>
            <person name="Navarro A."/>
            <person name="Kuhl H."/>
            <person name="Gase K."/>
            <person name="Ling Z."/>
            <person name="Zhou W."/>
            <person name="Kreitzer C."/>
            <person name="Stanke M."/>
            <person name="Tang H."/>
            <person name="Lyons E."/>
            <person name="Pandey P."/>
            <person name="Pandey S.P."/>
            <person name="Timmermann B."/>
            <person name="Baldwin I.T."/>
        </authorList>
    </citation>
    <scope>NUCLEOTIDE SEQUENCE [LARGE SCALE GENOMIC DNA]</scope>
    <source>
        <strain evidence="2">UT</strain>
    </source>
</reference>
<gene>
    <name evidence="2" type="ORF">A4A49_62772</name>
</gene>
<feature type="region of interest" description="Disordered" evidence="1">
    <location>
        <begin position="86"/>
        <end position="149"/>
    </location>
</feature>
<dbReference type="Proteomes" id="UP000187609">
    <property type="component" value="Unassembled WGS sequence"/>
</dbReference>
<comment type="caution">
    <text evidence="2">The sequence shown here is derived from an EMBL/GenBank/DDBJ whole genome shotgun (WGS) entry which is preliminary data.</text>
</comment>
<feature type="compositionally biased region" description="Acidic residues" evidence="1">
    <location>
        <begin position="111"/>
        <end position="121"/>
    </location>
</feature>
<dbReference type="EMBL" id="MJEQ01005075">
    <property type="protein sequence ID" value="OIT20625.1"/>
    <property type="molecule type" value="Genomic_DNA"/>
</dbReference>
<feature type="compositionally biased region" description="Basic residues" evidence="1">
    <location>
        <begin position="59"/>
        <end position="69"/>
    </location>
</feature>
<evidence type="ECO:0000313" key="3">
    <source>
        <dbReference type="Proteomes" id="UP000187609"/>
    </source>
</evidence>
<evidence type="ECO:0000256" key="1">
    <source>
        <dbReference type="SAM" id="MobiDB-lite"/>
    </source>
</evidence>
<dbReference type="AlphaFoldDB" id="A0A1J6KN48"/>
<protein>
    <submittedName>
        <fullName evidence="2">Uncharacterized protein</fullName>
    </submittedName>
</protein>
<feature type="compositionally biased region" description="Polar residues" evidence="1">
    <location>
        <begin position="98"/>
        <end position="110"/>
    </location>
</feature>
<feature type="region of interest" description="Disordered" evidence="1">
    <location>
        <begin position="1"/>
        <end position="71"/>
    </location>
</feature>
<keyword evidence="3" id="KW-1185">Reference proteome</keyword>
<organism evidence="2 3">
    <name type="scientific">Nicotiana attenuata</name>
    <name type="common">Coyote tobacco</name>
    <dbReference type="NCBI Taxonomy" id="49451"/>
    <lineage>
        <taxon>Eukaryota</taxon>
        <taxon>Viridiplantae</taxon>
        <taxon>Streptophyta</taxon>
        <taxon>Embryophyta</taxon>
        <taxon>Tracheophyta</taxon>
        <taxon>Spermatophyta</taxon>
        <taxon>Magnoliopsida</taxon>
        <taxon>eudicotyledons</taxon>
        <taxon>Gunneridae</taxon>
        <taxon>Pentapetalae</taxon>
        <taxon>asterids</taxon>
        <taxon>lamiids</taxon>
        <taxon>Solanales</taxon>
        <taxon>Solanaceae</taxon>
        <taxon>Nicotianoideae</taxon>
        <taxon>Nicotianeae</taxon>
        <taxon>Nicotiana</taxon>
    </lineage>
</organism>
<proteinExistence type="predicted"/>
<name>A0A1J6KN48_NICAT</name>
<dbReference type="Gramene" id="OIT20625">
    <property type="protein sequence ID" value="OIT20625"/>
    <property type="gene ID" value="A4A49_62772"/>
</dbReference>
<sequence>MNAAKSTVSDNDTASPVQTVTGKDTSNPFMAVTLPKSEDEGSSRRRLPRTLTQGEALKKKGIISKKKKNEKIESIIKQTLENFFQEKEKQDKHMIKSPSFNPSPERSQSSGEDDNHEDEDNLNYQDAQDPYEDDSGMSFDSIALHNLDT</sequence>
<evidence type="ECO:0000313" key="2">
    <source>
        <dbReference type="EMBL" id="OIT20625.1"/>
    </source>
</evidence>